<keyword evidence="5 14" id="KW-0444">Lipid biosynthesis</keyword>
<protein>
    <recommendedName>
        <fullName evidence="4 14">3-oxoacyl-[acyl-carrier-protein] synthase 2</fullName>
        <ecNumber evidence="3 14">2.3.1.179</ecNumber>
    </recommendedName>
</protein>
<dbReference type="InterPro" id="IPR017568">
    <property type="entry name" value="3-oxoacyl-ACP_synth-2"/>
</dbReference>
<dbReference type="PATRIC" id="fig|284040.3.peg.81"/>
<dbReference type="Pfam" id="PF00109">
    <property type="entry name" value="ketoacyl-synt"/>
    <property type="match status" value="1"/>
</dbReference>
<dbReference type="GO" id="GO:0004315">
    <property type="term" value="F:3-oxoacyl-[acyl-carrier-protein] synthase activity"/>
    <property type="evidence" value="ECO:0007669"/>
    <property type="project" value="UniProtKB-EC"/>
</dbReference>
<evidence type="ECO:0000313" key="18">
    <source>
        <dbReference type="EMBL" id="KJK41332.1"/>
    </source>
</evidence>
<dbReference type="InterPro" id="IPR018201">
    <property type="entry name" value="Ketoacyl_synth_AS"/>
</dbReference>
<comment type="catalytic activity">
    <reaction evidence="12 14">
        <text>(9Z)-hexadecenoyl-[ACP] + malonyl-[ACP] + H(+) = 3-oxo-(11Z)-octadecenoyl-[ACP] + holo-[ACP] + CO2</text>
        <dbReference type="Rhea" id="RHEA:55040"/>
        <dbReference type="Rhea" id="RHEA-COMP:9623"/>
        <dbReference type="Rhea" id="RHEA-COMP:9685"/>
        <dbReference type="Rhea" id="RHEA-COMP:10800"/>
        <dbReference type="Rhea" id="RHEA-COMP:14074"/>
        <dbReference type="ChEBI" id="CHEBI:15378"/>
        <dbReference type="ChEBI" id="CHEBI:16526"/>
        <dbReference type="ChEBI" id="CHEBI:64479"/>
        <dbReference type="ChEBI" id="CHEBI:78449"/>
        <dbReference type="ChEBI" id="CHEBI:83989"/>
        <dbReference type="ChEBI" id="CHEBI:138538"/>
        <dbReference type="EC" id="2.3.1.179"/>
    </reaction>
</comment>
<dbReference type="SMART" id="SM00825">
    <property type="entry name" value="PKS_KS"/>
    <property type="match status" value="1"/>
</dbReference>
<evidence type="ECO:0000256" key="4">
    <source>
        <dbReference type="ARBA" id="ARBA00014657"/>
    </source>
</evidence>
<dbReference type="Proteomes" id="UP000034786">
    <property type="component" value="Unassembled WGS sequence"/>
</dbReference>
<evidence type="ECO:0000256" key="2">
    <source>
        <dbReference type="ARBA" id="ARBA00008467"/>
    </source>
</evidence>
<evidence type="ECO:0000256" key="11">
    <source>
        <dbReference type="ARBA" id="ARBA00024006"/>
    </source>
</evidence>
<dbReference type="RefSeq" id="WP_031131458.1">
    <property type="nucleotide sequence ID" value="NZ_JYJH01000001.1"/>
</dbReference>
<dbReference type="PIRSF" id="PIRSF000447">
    <property type="entry name" value="KAS_II"/>
    <property type="match status" value="1"/>
</dbReference>
<evidence type="ECO:0000256" key="13">
    <source>
        <dbReference type="ARBA" id="ARBA00047659"/>
    </source>
</evidence>
<evidence type="ECO:0000256" key="6">
    <source>
        <dbReference type="ARBA" id="ARBA00022679"/>
    </source>
</evidence>
<dbReference type="InterPro" id="IPR016039">
    <property type="entry name" value="Thiolase-like"/>
</dbReference>
<keyword evidence="9 14" id="KW-0275">Fatty acid biosynthesis</keyword>
<dbReference type="Gene3D" id="3.40.47.10">
    <property type="match status" value="2"/>
</dbReference>
<organism evidence="18 19">
    <name type="scientific">Streptomyces variegatus</name>
    <dbReference type="NCBI Taxonomy" id="284040"/>
    <lineage>
        <taxon>Bacteria</taxon>
        <taxon>Bacillati</taxon>
        <taxon>Actinomycetota</taxon>
        <taxon>Actinomycetes</taxon>
        <taxon>Kitasatosporales</taxon>
        <taxon>Streptomycetaceae</taxon>
        <taxon>Streptomyces</taxon>
    </lineage>
</organism>
<evidence type="ECO:0000256" key="7">
    <source>
        <dbReference type="ARBA" id="ARBA00022832"/>
    </source>
</evidence>
<evidence type="ECO:0000256" key="3">
    <source>
        <dbReference type="ARBA" id="ARBA00012356"/>
    </source>
</evidence>
<keyword evidence="6 14" id="KW-0808">Transferase</keyword>
<dbReference type="InterPro" id="IPR014031">
    <property type="entry name" value="Ketoacyl_synth_C"/>
</dbReference>
<evidence type="ECO:0000256" key="14">
    <source>
        <dbReference type="PIRNR" id="PIRNR000447"/>
    </source>
</evidence>
<feature type="active site" description="For beta-ketoacyl synthase activity" evidence="15">
    <location>
        <position position="162"/>
    </location>
</feature>
<keyword evidence="10 14" id="KW-0012">Acyltransferase</keyword>
<comment type="pathway">
    <text evidence="1 14">Lipid metabolism; fatty acid biosynthesis.</text>
</comment>
<comment type="catalytic activity">
    <reaction evidence="13 14">
        <text>a fatty acyl-[ACP] + malonyl-[ACP] + H(+) = a 3-oxoacyl-[ACP] + holo-[ACP] + CO2</text>
        <dbReference type="Rhea" id="RHEA:22836"/>
        <dbReference type="Rhea" id="RHEA-COMP:9623"/>
        <dbReference type="Rhea" id="RHEA-COMP:9685"/>
        <dbReference type="Rhea" id="RHEA-COMP:9916"/>
        <dbReference type="Rhea" id="RHEA-COMP:14125"/>
        <dbReference type="ChEBI" id="CHEBI:15378"/>
        <dbReference type="ChEBI" id="CHEBI:16526"/>
        <dbReference type="ChEBI" id="CHEBI:64479"/>
        <dbReference type="ChEBI" id="CHEBI:78449"/>
        <dbReference type="ChEBI" id="CHEBI:78776"/>
        <dbReference type="ChEBI" id="CHEBI:138651"/>
    </reaction>
</comment>
<dbReference type="AlphaFoldDB" id="A0A0M2GT47"/>
<dbReference type="PROSITE" id="PS00606">
    <property type="entry name" value="KS3_1"/>
    <property type="match status" value="1"/>
</dbReference>
<accession>A0A0M2GT47</accession>
<evidence type="ECO:0000256" key="8">
    <source>
        <dbReference type="ARBA" id="ARBA00023098"/>
    </source>
</evidence>
<dbReference type="EMBL" id="JYJH01000001">
    <property type="protein sequence ID" value="KJK41332.1"/>
    <property type="molecule type" value="Genomic_DNA"/>
</dbReference>
<evidence type="ECO:0000256" key="1">
    <source>
        <dbReference type="ARBA" id="ARBA00005194"/>
    </source>
</evidence>
<dbReference type="CDD" id="cd00834">
    <property type="entry name" value="KAS_I_II"/>
    <property type="match status" value="1"/>
</dbReference>
<dbReference type="PANTHER" id="PTHR11712:SF347">
    <property type="entry name" value="BETA KETOACYL-ACYL CARRIER PROTEIN SYNTHASE"/>
    <property type="match status" value="1"/>
</dbReference>
<dbReference type="NCBIfam" id="NF005589">
    <property type="entry name" value="PRK07314.1"/>
    <property type="match status" value="1"/>
</dbReference>
<dbReference type="EC" id="2.3.1.179" evidence="3 14"/>
<feature type="domain" description="Ketosynthase family 3 (KS3)" evidence="17">
    <location>
        <begin position="3"/>
        <end position="406"/>
    </location>
</feature>
<evidence type="ECO:0000256" key="12">
    <source>
        <dbReference type="ARBA" id="ARBA00047318"/>
    </source>
</evidence>
<dbReference type="InterPro" id="IPR020841">
    <property type="entry name" value="PKS_Beta-ketoAc_synthase_dom"/>
</dbReference>
<proteinExistence type="inferred from homology"/>
<gene>
    <name evidence="18" type="ORF">UK15_00385</name>
</gene>
<keyword evidence="7" id="KW-0276">Fatty acid metabolism</keyword>
<evidence type="ECO:0000256" key="9">
    <source>
        <dbReference type="ARBA" id="ARBA00023160"/>
    </source>
</evidence>
<dbReference type="FunFam" id="3.40.47.10:FF:000018">
    <property type="entry name" value="3-oxoacyl-[acyl-carrier-protein] synthase 2"/>
    <property type="match status" value="1"/>
</dbReference>
<evidence type="ECO:0000256" key="5">
    <source>
        <dbReference type="ARBA" id="ARBA00022516"/>
    </source>
</evidence>
<comment type="function">
    <text evidence="11 14">Involved in the type II fatty acid elongation cycle. Catalyzes the elongation of a wide range of acyl-ACP by the addition of two carbons from malonyl-ACP to an acyl acceptor. Can efficiently catalyze the conversion of palmitoleoyl-ACP (cis-hexadec-9-enoyl-ACP) to cis-vaccenoyl-ACP (cis-octadec-11-enoyl-ACP), an essential step in the thermal regulation of fatty acid composition.</text>
</comment>
<dbReference type="SUPFAM" id="SSF53901">
    <property type="entry name" value="Thiolase-like"/>
    <property type="match status" value="1"/>
</dbReference>
<comment type="similarity">
    <text evidence="2 14 16">Belongs to the thiolase-like superfamily. Beta-ketoacyl-ACP synthases family.</text>
</comment>
<name>A0A0M2GT47_9ACTN</name>
<dbReference type="GO" id="GO:0006633">
    <property type="term" value="P:fatty acid biosynthetic process"/>
    <property type="evidence" value="ECO:0007669"/>
    <property type="project" value="UniProtKB-UniPathway"/>
</dbReference>
<evidence type="ECO:0000256" key="16">
    <source>
        <dbReference type="RuleBase" id="RU003694"/>
    </source>
</evidence>
<keyword evidence="8" id="KW-0443">Lipid metabolism</keyword>
<evidence type="ECO:0000259" key="17">
    <source>
        <dbReference type="PROSITE" id="PS52004"/>
    </source>
</evidence>
<dbReference type="UniPathway" id="UPA00094"/>
<dbReference type="PROSITE" id="PS52004">
    <property type="entry name" value="KS3_2"/>
    <property type="match status" value="1"/>
</dbReference>
<evidence type="ECO:0000256" key="15">
    <source>
        <dbReference type="PIRSR" id="PIRSR000447-1"/>
    </source>
</evidence>
<dbReference type="Pfam" id="PF02801">
    <property type="entry name" value="Ketoacyl-synt_C"/>
    <property type="match status" value="1"/>
</dbReference>
<comment type="caution">
    <text evidence="18">The sequence shown here is derived from an EMBL/GenBank/DDBJ whole genome shotgun (WGS) entry which is preliminary data.</text>
</comment>
<keyword evidence="19" id="KW-1185">Reference proteome</keyword>
<dbReference type="InterPro" id="IPR000794">
    <property type="entry name" value="Beta-ketoacyl_synthase"/>
</dbReference>
<evidence type="ECO:0000313" key="19">
    <source>
        <dbReference type="Proteomes" id="UP000034786"/>
    </source>
</evidence>
<sequence length="407" mass="41131">MTGFAAAITGIGLVTPAGIGVKESWDRVVEGRPTAAHHSDLDALPVTMACKVPDFDPAALGLRGAWQWDRYSQFAIAAVREALGQAGLTPGAWADSARVAVILGSGAGGTATLEEQHRTLIEEGPSEVSPMTLPMGLLNMAAGQVAIDIGANGPCMAPCTACAAGASAIGLGRDLIRSGLADIVVAGGAEAPITPLYVSSFARMRALSRRLDSPGTASRPFDTSRDGFVLGEGAGVVVMESEEHARARGVAPVARVIGYGASADAHHVTSPHPEGKGAELAVRAALADAGLTGRDIGYVNAHGTSTPLNDVIEAGVIHRVAGPDVQVSSTKGVTGHPLGAAGSIEAAFAALTVHHGVIPPSASTTEVDPRVKVDVVHGAARRSRVDVALSNSFGFGGQNAALLIASA</sequence>
<dbReference type="InterPro" id="IPR014030">
    <property type="entry name" value="Ketoacyl_synth_N"/>
</dbReference>
<reference evidence="19" key="1">
    <citation type="submission" date="2015-02" db="EMBL/GenBank/DDBJ databases">
        <authorList>
            <person name="Ju K.-S."/>
            <person name="Doroghazi J.R."/>
            <person name="Metcalf W."/>
        </authorList>
    </citation>
    <scope>NUCLEOTIDE SEQUENCE [LARGE SCALE GENOMIC DNA]</scope>
    <source>
        <strain evidence="19">NRRL B-16380</strain>
    </source>
</reference>
<dbReference type="STRING" id="284040.UK15_00385"/>
<evidence type="ECO:0000256" key="10">
    <source>
        <dbReference type="ARBA" id="ARBA00023315"/>
    </source>
</evidence>
<dbReference type="PANTHER" id="PTHR11712">
    <property type="entry name" value="POLYKETIDE SYNTHASE-RELATED"/>
    <property type="match status" value="1"/>
</dbReference>